<organism evidence="1 2">
    <name type="scientific">Aquabacterium commune</name>
    <dbReference type="NCBI Taxonomy" id="70586"/>
    <lineage>
        <taxon>Bacteria</taxon>
        <taxon>Pseudomonadati</taxon>
        <taxon>Pseudomonadota</taxon>
        <taxon>Betaproteobacteria</taxon>
        <taxon>Burkholderiales</taxon>
        <taxon>Aquabacterium</taxon>
    </lineage>
</organism>
<comment type="caution">
    <text evidence="1">The sequence shown here is derived from an EMBL/GenBank/DDBJ whole genome shotgun (WGS) entry which is preliminary data.</text>
</comment>
<evidence type="ECO:0000313" key="2">
    <source>
        <dbReference type="Proteomes" id="UP000294593"/>
    </source>
</evidence>
<reference evidence="1 2" key="1">
    <citation type="submission" date="2019-03" db="EMBL/GenBank/DDBJ databases">
        <title>Genomic Encyclopedia of Type Strains, Phase IV (KMG-IV): sequencing the most valuable type-strain genomes for metagenomic binning, comparative biology and taxonomic classification.</title>
        <authorList>
            <person name="Goeker M."/>
        </authorList>
    </citation>
    <scope>NUCLEOTIDE SEQUENCE [LARGE SCALE GENOMIC DNA]</scope>
    <source>
        <strain evidence="1 2">DSM 11901</strain>
    </source>
</reference>
<evidence type="ECO:0000313" key="1">
    <source>
        <dbReference type="EMBL" id="TDP88000.1"/>
    </source>
</evidence>
<gene>
    <name evidence="1" type="ORF">EV672_101135</name>
</gene>
<proteinExistence type="predicted"/>
<sequence>MAIENVQPLDHELFDRLLCLMEQSSSLLDVIRLYASGDHRSNRGEVDGTAVQGSLKLVEKLLTEAKELITRLENNPDMEIPGSFGNGIDQALCVSMIIRESFITSPSSNDEIYEATLEKRVTHDAIWSLQEHVRYLNGAIAS</sequence>
<dbReference type="EMBL" id="SNXW01000001">
    <property type="protein sequence ID" value="TDP88000.1"/>
    <property type="molecule type" value="Genomic_DNA"/>
</dbReference>
<name>A0A4R6RN34_9BURK</name>
<dbReference type="Proteomes" id="UP000294593">
    <property type="component" value="Unassembled WGS sequence"/>
</dbReference>
<dbReference type="AlphaFoldDB" id="A0A4R6RN34"/>
<keyword evidence="2" id="KW-1185">Reference proteome</keyword>
<dbReference type="RefSeq" id="WP_133605667.1">
    <property type="nucleotide sequence ID" value="NZ_SNXW01000001.1"/>
</dbReference>
<protein>
    <submittedName>
        <fullName evidence="1">Uncharacterized protein</fullName>
    </submittedName>
</protein>
<accession>A0A4R6RN34</accession>